<dbReference type="InterPro" id="IPR046047">
    <property type="entry name" value="DUF6005"/>
</dbReference>
<organism evidence="1 2">
    <name type="scientific">Cohnella endophytica</name>
    <dbReference type="NCBI Taxonomy" id="2419778"/>
    <lineage>
        <taxon>Bacteria</taxon>
        <taxon>Bacillati</taxon>
        <taxon>Bacillota</taxon>
        <taxon>Bacilli</taxon>
        <taxon>Bacillales</taxon>
        <taxon>Paenibacillaceae</taxon>
        <taxon>Cohnella</taxon>
    </lineage>
</organism>
<reference evidence="1 2" key="1">
    <citation type="submission" date="2018-10" db="EMBL/GenBank/DDBJ databases">
        <title>Cohnella sp. M2MS4P-1, whole genome shotgun sequence.</title>
        <authorList>
            <person name="Tuo L."/>
        </authorList>
    </citation>
    <scope>NUCLEOTIDE SEQUENCE [LARGE SCALE GENOMIC DNA]</scope>
    <source>
        <strain evidence="1 2">M2MS4P-1</strain>
    </source>
</reference>
<gene>
    <name evidence="1" type="ORF">D7Z26_13815</name>
</gene>
<comment type="caution">
    <text evidence="1">The sequence shown here is derived from an EMBL/GenBank/DDBJ whole genome shotgun (WGS) entry which is preliminary data.</text>
</comment>
<evidence type="ECO:0000313" key="1">
    <source>
        <dbReference type="EMBL" id="RKP54423.1"/>
    </source>
</evidence>
<sequence length="317" mass="37688">MSKRQIHCGRDCISFAFEKDGRIDYRLLYLGVWDSPFKISNDGVSYADNEQKDTMFELVEELFRSPFINWLDLNKSRDNNISRLERQLENMDSKVILIMVDLFFLPYSNFFGKKHFPHVLIVESYKDNDWHCVDPYFSWEGNITSEIMRRAFGCKQYMMGVSLSLNTLQMPEWERVSSVFEKYDQKITNNLAVEVEKFILRLNACDAIGSLKDYHHSWEDLGAIYKRYRGYTYVISYFSQEQNDEDAEVKVTELINKWESFMLSLFRLRLMGKEVDLINMLDKLETIKAIETSIRELLRKAFEQWRVVHDQGTVRTH</sequence>
<dbReference type="AlphaFoldDB" id="A0A494XUW9"/>
<dbReference type="Proteomes" id="UP000282076">
    <property type="component" value="Unassembled WGS sequence"/>
</dbReference>
<dbReference type="Pfam" id="PF19468">
    <property type="entry name" value="DUF6005"/>
    <property type="match status" value="1"/>
</dbReference>
<protein>
    <recommendedName>
        <fullName evidence="3">Butirosin biosynthesis protein H N-terminal domain-containing protein</fullName>
    </recommendedName>
</protein>
<dbReference type="RefSeq" id="WP_120977528.1">
    <property type="nucleotide sequence ID" value="NZ_RBZM01000005.1"/>
</dbReference>
<keyword evidence="2" id="KW-1185">Reference proteome</keyword>
<name>A0A494XUW9_9BACL</name>
<evidence type="ECO:0008006" key="3">
    <source>
        <dbReference type="Google" id="ProtNLM"/>
    </source>
</evidence>
<evidence type="ECO:0000313" key="2">
    <source>
        <dbReference type="Proteomes" id="UP000282076"/>
    </source>
</evidence>
<dbReference type="EMBL" id="RBZM01000005">
    <property type="protein sequence ID" value="RKP54423.1"/>
    <property type="molecule type" value="Genomic_DNA"/>
</dbReference>
<dbReference type="OrthoDB" id="177586at2"/>
<proteinExistence type="predicted"/>
<accession>A0A494XUW9</accession>